<dbReference type="InterPro" id="IPR000863">
    <property type="entry name" value="Sulfotransferase_dom"/>
</dbReference>
<dbReference type="EMBL" id="FUWM01000038">
    <property type="protein sequence ID" value="SKA09500.1"/>
    <property type="molecule type" value="Genomic_DNA"/>
</dbReference>
<accession>A0A1T4R0J3</accession>
<gene>
    <name evidence="3" type="ORF">SAMN02745118_02783</name>
</gene>
<dbReference type="GO" id="GO:0008476">
    <property type="term" value="F:protein-tyrosine sulfotransferase activity"/>
    <property type="evidence" value="ECO:0007669"/>
    <property type="project" value="InterPro"/>
</dbReference>
<organism evidence="3 4">
    <name type="scientific">Selenihalanaerobacter shriftii</name>
    <dbReference type="NCBI Taxonomy" id="142842"/>
    <lineage>
        <taxon>Bacteria</taxon>
        <taxon>Bacillati</taxon>
        <taxon>Bacillota</taxon>
        <taxon>Clostridia</taxon>
        <taxon>Halanaerobiales</taxon>
        <taxon>Halobacteroidaceae</taxon>
        <taxon>Selenihalanaerobacter</taxon>
    </lineage>
</organism>
<name>A0A1T4R0J3_9FIRM</name>
<evidence type="ECO:0000313" key="4">
    <source>
        <dbReference type="Proteomes" id="UP000190625"/>
    </source>
</evidence>
<dbReference type="AlphaFoldDB" id="A0A1T4R0J3"/>
<evidence type="ECO:0000259" key="2">
    <source>
        <dbReference type="Pfam" id="PF00685"/>
    </source>
</evidence>
<reference evidence="4" key="1">
    <citation type="submission" date="2017-02" db="EMBL/GenBank/DDBJ databases">
        <authorList>
            <person name="Varghese N."/>
            <person name="Submissions S."/>
        </authorList>
    </citation>
    <scope>NUCLEOTIDE SEQUENCE [LARGE SCALE GENOMIC DNA]</scope>
    <source>
        <strain evidence="4">ATCC BAA-73</strain>
    </source>
</reference>
<dbReference type="STRING" id="142842.SAMN02745118_02783"/>
<sequence length="286" mass="33571">MNNSRDYQPVIIVGAGRSGTNMLRDILTSIENFATWPCDEINYIWRHGNISKRTDEFSIEDINEKNKRYIRKQFDKLNKKTDANFIVEKTCANSLRVDFVDRVIPDAKYIHIYRNPIDVVSSAKKRWTASLDLAYILKKARYVPITDLPYYALKYFTNRIYKFFTKEKRLAYWGPKFKGMDEVLKNKSLEETCAIQWEKCVSNSIEAFNNINQSRTYHISYENFVKNPVVELDKILKFLEVDLDKKELKSLVKDVSTKSVGKGKRTLNQEVIKQIKSLTANTYERL</sequence>
<feature type="domain" description="Sulfotransferase" evidence="2">
    <location>
        <begin position="9"/>
        <end position="272"/>
    </location>
</feature>
<dbReference type="Pfam" id="PF00685">
    <property type="entry name" value="Sulfotransfer_1"/>
    <property type="match status" value="1"/>
</dbReference>
<keyword evidence="4" id="KW-1185">Reference proteome</keyword>
<dbReference type="InterPro" id="IPR026634">
    <property type="entry name" value="TPST-like"/>
</dbReference>
<keyword evidence="1 3" id="KW-0808">Transferase</keyword>
<dbReference type="SUPFAM" id="SSF52540">
    <property type="entry name" value="P-loop containing nucleoside triphosphate hydrolases"/>
    <property type="match status" value="1"/>
</dbReference>
<evidence type="ECO:0000256" key="1">
    <source>
        <dbReference type="ARBA" id="ARBA00022679"/>
    </source>
</evidence>
<evidence type="ECO:0000313" key="3">
    <source>
        <dbReference type="EMBL" id="SKA09500.1"/>
    </source>
</evidence>
<dbReference type="PANTHER" id="PTHR12788:SF10">
    <property type="entry name" value="PROTEIN-TYROSINE SULFOTRANSFERASE"/>
    <property type="match status" value="1"/>
</dbReference>
<dbReference type="PANTHER" id="PTHR12788">
    <property type="entry name" value="PROTEIN-TYROSINE SULFOTRANSFERASE 2"/>
    <property type="match status" value="1"/>
</dbReference>
<dbReference type="RefSeq" id="WP_200806478.1">
    <property type="nucleotide sequence ID" value="NZ_FUWM01000038.1"/>
</dbReference>
<dbReference type="InterPro" id="IPR027417">
    <property type="entry name" value="P-loop_NTPase"/>
</dbReference>
<dbReference type="Proteomes" id="UP000190625">
    <property type="component" value="Unassembled WGS sequence"/>
</dbReference>
<protein>
    <submittedName>
        <fullName evidence="3">Sulfotransferase domain-containing protein</fullName>
    </submittedName>
</protein>
<proteinExistence type="predicted"/>
<dbReference type="Gene3D" id="3.40.50.300">
    <property type="entry name" value="P-loop containing nucleotide triphosphate hydrolases"/>
    <property type="match status" value="1"/>
</dbReference>